<accession>A0ABQ9HU49</accession>
<dbReference type="Proteomes" id="UP001159363">
    <property type="component" value="Chromosome X"/>
</dbReference>
<proteinExistence type="predicted"/>
<name>A0ABQ9HU49_9NEOP</name>
<gene>
    <name evidence="1" type="ORF">PR048_013955</name>
</gene>
<sequence length="158" mass="18712">MQAAKAGLQITFEKTHFITNIKSAPKKLVVNQGKTKQVEKFKYLGEWVRPNICEKEAFMSRIKKMEMANHLTKDVYDKRSVSFNAKPRHYCSLMEQLESKERKILRKILGPVKENSEYRSRHNHELYLHVEKITDTIRKRRIAFYGHLTQMSSERLSN</sequence>
<comment type="caution">
    <text evidence="1">The sequence shown here is derived from an EMBL/GenBank/DDBJ whole genome shotgun (WGS) entry which is preliminary data.</text>
</comment>
<dbReference type="EMBL" id="JARBHB010000004">
    <property type="protein sequence ID" value="KAJ8887737.1"/>
    <property type="molecule type" value="Genomic_DNA"/>
</dbReference>
<evidence type="ECO:0000313" key="1">
    <source>
        <dbReference type="EMBL" id="KAJ8887737.1"/>
    </source>
</evidence>
<protein>
    <submittedName>
        <fullName evidence="1">Uncharacterized protein</fullName>
    </submittedName>
</protein>
<evidence type="ECO:0000313" key="2">
    <source>
        <dbReference type="Proteomes" id="UP001159363"/>
    </source>
</evidence>
<organism evidence="1 2">
    <name type="scientific">Dryococelus australis</name>
    <dbReference type="NCBI Taxonomy" id="614101"/>
    <lineage>
        <taxon>Eukaryota</taxon>
        <taxon>Metazoa</taxon>
        <taxon>Ecdysozoa</taxon>
        <taxon>Arthropoda</taxon>
        <taxon>Hexapoda</taxon>
        <taxon>Insecta</taxon>
        <taxon>Pterygota</taxon>
        <taxon>Neoptera</taxon>
        <taxon>Polyneoptera</taxon>
        <taxon>Phasmatodea</taxon>
        <taxon>Verophasmatodea</taxon>
        <taxon>Anareolatae</taxon>
        <taxon>Phasmatidae</taxon>
        <taxon>Eurycanthinae</taxon>
        <taxon>Dryococelus</taxon>
    </lineage>
</organism>
<keyword evidence="2" id="KW-1185">Reference proteome</keyword>
<reference evidence="1 2" key="1">
    <citation type="submission" date="2023-02" db="EMBL/GenBank/DDBJ databases">
        <title>LHISI_Scaffold_Assembly.</title>
        <authorList>
            <person name="Stuart O.P."/>
            <person name="Cleave R."/>
            <person name="Magrath M.J.L."/>
            <person name="Mikheyev A.S."/>
        </authorList>
    </citation>
    <scope>NUCLEOTIDE SEQUENCE [LARGE SCALE GENOMIC DNA]</scope>
    <source>
        <strain evidence="1">Daus_M_001</strain>
        <tissue evidence="1">Leg muscle</tissue>
    </source>
</reference>